<reference evidence="3" key="1">
    <citation type="submission" date="2016-11" db="UniProtKB">
        <authorList>
            <consortium name="WormBaseParasite"/>
        </authorList>
    </citation>
    <scope>IDENTIFICATION</scope>
</reference>
<sequence>MTAACRTTVLQLFKEKQIEKLSKFVADCSPDELQATMLEACGAPDFGHLAKAMFKGLELAHCDESAAAERRCGLVRAAVRVMARTEVSGPICSEAMSLLSIEVSNLSDSALVSVFDTLLDVTASDRIASPARAGGSSIARERDSLVRKSICCLRRVDISNLAGLLYHAFLFASKAGLLRLVICEVVEFFAELEGSNEKENSQERCLRSESVFLRSFPDPLSDASAAGAADADSEGSGSSSSHQRSDSVRL</sequence>
<protein>
    <submittedName>
        <fullName evidence="3">MI domain-containing protein</fullName>
    </submittedName>
</protein>
<name>A0A1I8F5U4_9PLAT</name>
<dbReference type="AlphaFoldDB" id="A0A1I8F5U4"/>
<feature type="region of interest" description="Disordered" evidence="1">
    <location>
        <begin position="222"/>
        <end position="250"/>
    </location>
</feature>
<organism evidence="2 3">
    <name type="scientific">Macrostomum lignano</name>
    <dbReference type="NCBI Taxonomy" id="282301"/>
    <lineage>
        <taxon>Eukaryota</taxon>
        <taxon>Metazoa</taxon>
        <taxon>Spiralia</taxon>
        <taxon>Lophotrochozoa</taxon>
        <taxon>Platyhelminthes</taxon>
        <taxon>Rhabditophora</taxon>
        <taxon>Macrostomorpha</taxon>
        <taxon>Macrostomida</taxon>
        <taxon>Macrostomidae</taxon>
        <taxon>Macrostomum</taxon>
    </lineage>
</organism>
<evidence type="ECO:0000313" key="2">
    <source>
        <dbReference type="Proteomes" id="UP000095280"/>
    </source>
</evidence>
<proteinExistence type="predicted"/>
<dbReference type="Proteomes" id="UP000095280">
    <property type="component" value="Unplaced"/>
</dbReference>
<feature type="compositionally biased region" description="Low complexity" evidence="1">
    <location>
        <begin position="222"/>
        <end position="241"/>
    </location>
</feature>
<evidence type="ECO:0000256" key="1">
    <source>
        <dbReference type="SAM" id="MobiDB-lite"/>
    </source>
</evidence>
<evidence type="ECO:0000313" key="3">
    <source>
        <dbReference type="WBParaSite" id="maker-unitig_20371-snap-gene-0.2-mRNA-1"/>
    </source>
</evidence>
<keyword evidence="2" id="KW-1185">Reference proteome</keyword>
<dbReference type="WBParaSite" id="maker-unitig_20371-snap-gene-0.2-mRNA-1">
    <property type="protein sequence ID" value="maker-unitig_20371-snap-gene-0.2-mRNA-1"/>
    <property type="gene ID" value="maker-unitig_20371-snap-gene-0.2"/>
</dbReference>
<accession>A0A1I8F5U4</accession>